<keyword evidence="2" id="KW-1185">Reference proteome</keyword>
<proteinExistence type="predicted"/>
<sequence length="118" mass="13852">SEELVNVLNLNADIWKPSVDVYARYNISTGQILNNFSICYRLFPTIYAKSRTHLSFFTDKDDFLLYHTEKYLRMIFLGKSQKGIEAAASDTFPIYKWSHYCHIFNNGSYSLYYNGHIL</sequence>
<accession>A0AAV2R3Y8</accession>
<dbReference type="EMBL" id="CAXKWB010014764">
    <property type="protein sequence ID" value="CAL4111671.1"/>
    <property type="molecule type" value="Genomic_DNA"/>
</dbReference>
<protein>
    <submittedName>
        <fullName evidence="1">Uncharacterized protein</fullName>
    </submittedName>
</protein>
<dbReference type="AlphaFoldDB" id="A0AAV2R3Y8"/>
<name>A0AAV2R3Y8_MEGNR</name>
<reference evidence="1 2" key="1">
    <citation type="submission" date="2024-05" db="EMBL/GenBank/DDBJ databases">
        <authorList>
            <person name="Wallberg A."/>
        </authorList>
    </citation>
    <scope>NUCLEOTIDE SEQUENCE [LARGE SCALE GENOMIC DNA]</scope>
</reference>
<feature type="non-terminal residue" evidence="1">
    <location>
        <position position="1"/>
    </location>
</feature>
<comment type="caution">
    <text evidence="1">The sequence shown here is derived from an EMBL/GenBank/DDBJ whole genome shotgun (WGS) entry which is preliminary data.</text>
</comment>
<feature type="non-terminal residue" evidence="1">
    <location>
        <position position="118"/>
    </location>
</feature>
<evidence type="ECO:0000313" key="2">
    <source>
        <dbReference type="Proteomes" id="UP001497623"/>
    </source>
</evidence>
<dbReference type="SUPFAM" id="SSF49899">
    <property type="entry name" value="Concanavalin A-like lectins/glucanases"/>
    <property type="match status" value="1"/>
</dbReference>
<dbReference type="Gene3D" id="2.60.120.200">
    <property type="match status" value="1"/>
</dbReference>
<organism evidence="1 2">
    <name type="scientific">Meganyctiphanes norvegica</name>
    <name type="common">Northern krill</name>
    <name type="synonym">Thysanopoda norvegica</name>
    <dbReference type="NCBI Taxonomy" id="48144"/>
    <lineage>
        <taxon>Eukaryota</taxon>
        <taxon>Metazoa</taxon>
        <taxon>Ecdysozoa</taxon>
        <taxon>Arthropoda</taxon>
        <taxon>Crustacea</taxon>
        <taxon>Multicrustacea</taxon>
        <taxon>Malacostraca</taxon>
        <taxon>Eumalacostraca</taxon>
        <taxon>Eucarida</taxon>
        <taxon>Euphausiacea</taxon>
        <taxon>Euphausiidae</taxon>
        <taxon>Meganyctiphanes</taxon>
    </lineage>
</organism>
<gene>
    <name evidence="1" type="ORF">MNOR_LOCUS19696</name>
</gene>
<evidence type="ECO:0000313" key="1">
    <source>
        <dbReference type="EMBL" id="CAL4111671.1"/>
    </source>
</evidence>
<dbReference type="InterPro" id="IPR013320">
    <property type="entry name" value="ConA-like_dom_sf"/>
</dbReference>
<dbReference type="Proteomes" id="UP001497623">
    <property type="component" value="Unassembled WGS sequence"/>
</dbReference>